<evidence type="ECO:0000259" key="3">
    <source>
        <dbReference type="PROSITE" id="PS51194"/>
    </source>
</evidence>
<dbReference type="PANTHER" id="PTHR45766:SF6">
    <property type="entry name" value="SWI_SNF-RELATED MATRIX-ASSOCIATED ACTIN-DEPENDENT REGULATOR OF CHROMATIN SUBFAMILY A-LIKE PROTEIN 1"/>
    <property type="match status" value="1"/>
</dbReference>
<dbReference type="PROSITE" id="PS51194">
    <property type="entry name" value="HELICASE_CTER"/>
    <property type="match status" value="1"/>
</dbReference>
<dbReference type="RefSeq" id="WP_209905271.1">
    <property type="nucleotide sequence ID" value="NZ_BAAAJW010000013.1"/>
</dbReference>
<evidence type="ECO:0000256" key="1">
    <source>
        <dbReference type="ARBA" id="ARBA00022801"/>
    </source>
</evidence>
<dbReference type="CDD" id="cd18793">
    <property type="entry name" value="SF2_C_SNF"/>
    <property type="match status" value="1"/>
</dbReference>
<dbReference type="SMART" id="SM00490">
    <property type="entry name" value="HELICc"/>
    <property type="match status" value="1"/>
</dbReference>
<dbReference type="InterPro" id="IPR001650">
    <property type="entry name" value="Helicase_C-like"/>
</dbReference>
<dbReference type="InterPro" id="IPR027417">
    <property type="entry name" value="P-loop_NTPase"/>
</dbReference>
<dbReference type="PANTHER" id="PTHR45766">
    <property type="entry name" value="DNA ANNEALING HELICASE AND ENDONUCLEASE ZRANB3 FAMILY MEMBER"/>
    <property type="match status" value="1"/>
</dbReference>
<dbReference type="InterPro" id="IPR049730">
    <property type="entry name" value="SNF2/RAD54-like_C"/>
</dbReference>
<feature type="domain" description="Helicase ATP-binding" evidence="2">
    <location>
        <begin position="209"/>
        <end position="373"/>
    </location>
</feature>
<protein>
    <submittedName>
        <fullName evidence="4">Uncharacterized protein</fullName>
    </submittedName>
</protein>
<dbReference type="Pfam" id="PF00176">
    <property type="entry name" value="SNF2-rel_dom"/>
    <property type="match status" value="1"/>
</dbReference>
<comment type="caution">
    <text evidence="4">The sequence shown here is derived from an EMBL/GenBank/DDBJ whole genome shotgun (WGS) entry which is preliminary data.</text>
</comment>
<evidence type="ECO:0000259" key="2">
    <source>
        <dbReference type="PROSITE" id="PS51192"/>
    </source>
</evidence>
<feature type="domain" description="Helicase C-terminal" evidence="3">
    <location>
        <begin position="511"/>
        <end position="676"/>
    </location>
</feature>
<gene>
    <name evidence="4" type="ORF">JOF43_004416</name>
</gene>
<accession>A0ABS4X7H1</accession>
<proteinExistence type="predicted"/>
<dbReference type="Pfam" id="PF00271">
    <property type="entry name" value="Helicase_C"/>
    <property type="match status" value="1"/>
</dbReference>
<sequence length="729" mass="79877">MRFAALVGDRHRPRLEFTVLAGGDLAALLHTVDGIDVDDATGRCSATAPTSRMLEALARAGIVVDSYEFPETLASLQNPLVLDTGDGTARVFPRLAARADIAYELGDDSAFDPDAGAFIAPASAVADWPEHLLPDSLRGRSTASSAKPDVSAPIVGLIEDPQTVTDAVQNLAGSSGTDGHQREIDILTDVVGDVPDWFGMTPYPYQRIGALCVAAGRRLLADVPGLGKSVQAILASVLLGARRWIIVCPPVAQTSWATEVQRCHVPEHLEDAPIVLIRPGRKVPELPATGIVIVTDSLLAAPTRRPLLEDLKTWAADVLIYDEGHRAKNWHSRRAKVMRELAATVTDRMVLTGTPVMSNPADLPSLLAITGQLQPIFGSRTAFMSRYTRTYEIPVGRQTIEKVVPYKRLLPELGRILPEQVWVRRTKDQVLPDLPEKQYSTMIVDVPTTEYRTATRDVQARISAYLRERTRELGEAPSEKEMRAWCSDQMGCVSMLRRAAGLAKIPAAAEYIADWVDSTSSDDGEEVVFERPLIVWGIHQIVMDTLDAHLDQLGVPHAVINGSTSLTQRDRITRDYQDGKIAVILANIVAAGVAITLTRGSDALFVETEWLPDLVSQAVDRQHRIGQKRTVMVTTMVAPGTLDHTIQKVQRSNIDVLDQLVGGTGHHVSVEEDDMTSLAIGDVMWELAEPTWRKFLRSVRWGESHEGGVHDRSSLTRQVRHRCSATSEC</sequence>
<dbReference type="SMART" id="SM00487">
    <property type="entry name" value="DEXDc"/>
    <property type="match status" value="1"/>
</dbReference>
<dbReference type="SUPFAM" id="SSF52540">
    <property type="entry name" value="P-loop containing nucleoside triphosphate hydrolases"/>
    <property type="match status" value="2"/>
</dbReference>
<dbReference type="InterPro" id="IPR014001">
    <property type="entry name" value="Helicase_ATP-bd"/>
</dbReference>
<evidence type="ECO:0000313" key="5">
    <source>
        <dbReference type="Proteomes" id="UP001519290"/>
    </source>
</evidence>
<keyword evidence="5" id="KW-1185">Reference proteome</keyword>
<keyword evidence="1" id="KW-0378">Hydrolase</keyword>
<reference evidence="4 5" key="1">
    <citation type="submission" date="2021-03" db="EMBL/GenBank/DDBJ databases">
        <title>Sequencing the genomes of 1000 actinobacteria strains.</title>
        <authorList>
            <person name="Klenk H.-P."/>
        </authorList>
    </citation>
    <scope>NUCLEOTIDE SEQUENCE [LARGE SCALE GENOMIC DNA]</scope>
    <source>
        <strain evidence="4 5">DSM 14566</strain>
    </source>
</reference>
<dbReference type="PROSITE" id="PS51192">
    <property type="entry name" value="HELICASE_ATP_BIND_1"/>
    <property type="match status" value="1"/>
</dbReference>
<organism evidence="4 5">
    <name type="scientific">Brachybacterium sacelli</name>
    <dbReference type="NCBI Taxonomy" id="173364"/>
    <lineage>
        <taxon>Bacteria</taxon>
        <taxon>Bacillati</taxon>
        <taxon>Actinomycetota</taxon>
        <taxon>Actinomycetes</taxon>
        <taxon>Micrococcales</taxon>
        <taxon>Dermabacteraceae</taxon>
        <taxon>Brachybacterium</taxon>
    </lineage>
</organism>
<dbReference type="Gene3D" id="3.40.50.300">
    <property type="entry name" value="P-loop containing nucleotide triphosphate hydrolases"/>
    <property type="match status" value="1"/>
</dbReference>
<evidence type="ECO:0000313" key="4">
    <source>
        <dbReference type="EMBL" id="MBP2384427.1"/>
    </source>
</evidence>
<dbReference type="Proteomes" id="UP001519290">
    <property type="component" value="Unassembled WGS sequence"/>
</dbReference>
<dbReference type="InterPro" id="IPR038718">
    <property type="entry name" value="SNF2-like_sf"/>
</dbReference>
<name>A0ABS4X7H1_9MICO</name>
<dbReference type="InterPro" id="IPR000330">
    <property type="entry name" value="SNF2_N"/>
</dbReference>
<dbReference type="Gene3D" id="3.40.50.10810">
    <property type="entry name" value="Tandem AAA-ATPase domain"/>
    <property type="match status" value="1"/>
</dbReference>
<dbReference type="EMBL" id="JAGIOD010000002">
    <property type="protein sequence ID" value="MBP2384427.1"/>
    <property type="molecule type" value="Genomic_DNA"/>
</dbReference>